<name>A0ABR0MP12_GOSAR</name>
<protein>
    <submittedName>
        <fullName evidence="1">Uncharacterized protein</fullName>
    </submittedName>
</protein>
<dbReference type="EMBL" id="JARKNE010000012">
    <property type="protein sequence ID" value="KAK5775582.1"/>
    <property type="molecule type" value="Genomic_DNA"/>
</dbReference>
<organism evidence="1 2">
    <name type="scientific">Gossypium arboreum</name>
    <name type="common">Tree cotton</name>
    <name type="synonym">Gossypium nanking</name>
    <dbReference type="NCBI Taxonomy" id="29729"/>
    <lineage>
        <taxon>Eukaryota</taxon>
        <taxon>Viridiplantae</taxon>
        <taxon>Streptophyta</taxon>
        <taxon>Embryophyta</taxon>
        <taxon>Tracheophyta</taxon>
        <taxon>Spermatophyta</taxon>
        <taxon>Magnoliopsida</taxon>
        <taxon>eudicotyledons</taxon>
        <taxon>Gunneridae</taxon>
        <taxon>Pentapetalae</taxon>
        <taxon>rosids</taxon>
        <taxon>malvids</taxon>
        <taxon>Malvales</taxon>
        <taxon>Malvaceae</taxon>
        <taxon>Malvoideae</taxon>
        <taxon>Gossypium</taxon>
    </lineage>
</organism>
<evidence type="ECO:0000313" key="2">
    <source>
        <dbReference type="Proteomes" id="UP001358586"/>
    </source>
</evidence>
<dbReference type="Proteomes" id="UP001358586">
    <property type="component" value="Chromosome 12"/>
</dbReference>
<proteinExistence type="predicted"/>
<sequence>MKSTKDRYRDKSVESPPIVDVFDVEKEDDSRDIEECIRRIDSLVEGDFISGQKVLAVEEEVDVAEKEVRVAVVNEKAVEENTEKKSVENILNAFEFMGGTTDNLE</sequence>
<gene>
    <name evidence="1" type="ORF">PVK06_043485</name>
</gene>
<evidence type="ECO:0000313" key="1">
    <source>
        <dbReference type="EMBL" id="KAK5775582.1"/>
    </source>
</evidence>
<keyword evidence="2" id="KW-1185">Reference proteome</keyword>
<accession>A0ABR0MP12</accession>
<comment type="caution">
    <text evidence="1">The sequence shown here is derived from an EMBL/GenBank/DDBJ whole genome shotgun (WGS) entry which is preliminary data.</text>
</comment>
<reference evidence="1 2" key="1">
    <citation type="submission" date="2023-03" db="EMBL/GenBank/DDBJ databases">
        <title>WGS of Gossypium arboreum.</title>
        <authorList>
            <person name="Yu D."/>
        </authorList>
    </citation>
    <scope>NUCLEOTIDE SEQUENCE [LARGE SCALE GENOMIC DNA]</scope>
    <source>
        <tissue evidence="1">Leaf</tissue>
    </source>
</reference>